<feature type="domain" description="LiaI-LiaF-like transmembrane region" evidence="2">
    <location>
        <begin position="6"/>
        <end position="50"/>
    </location>
</feature>
<reference evidence="3 4" key="1">
    <citation type="submission" date="2020-10" db="EMBL/GenBank/DDBJ databases">
        <title>complete genome sequencing of Lysobacter sp. H23M41.</title>
        <authorList>
            <person name="Bae J.-W."/>
            <person name="Lee S.-Y."/>
        </authorList>
    </citation>
    <scope>NUCLEOTIDE SEQUENCE [LARGE SCALE GENOMIC DNA]</scope>
    <source>
        <strain evidence="3 4">H23M41</strain>
    </source>
</reference>
<dbReference type="InterPro" id="IPR043726">
    <property type="entry name" value="LiaI-LiaF-like_TM1"/>
</dbReference>
<evidence type="ECO:0000313" key="3">
    <source>
        <dbReference type="EMBL" id="QOW21997.1"/>
    </source>
</evidence>
<feature type="transmembrane region" description="Helical" evidence="1">
    <location>
        <begin position="33"/>
        <end position="51"/>
    </location>
</feature>
<proteinExistence type="predicted"/>
<name>A0A7S6UKI9_9GAMM</name>
<feature type="transmembrane region" description="Helical" evidence="1">
    <location>
        <begin position="5"/>
        <end position="21"/>
    </location>
</feature>
<gene>
    <name evidence="3" type="ORF">INQ42_12475</name>
</gene>
<dbReference type="Proteomes" id="UP000593932">
    <property type="component" value="Chromosome"/>
</dbReference>
<evidence type="ECO:0000259" key="2">
    <source>
        <dbReference type="Pfam" id="PF18917"/>
    </source>
</evidence>
<dbReference type="Pfam" id="PF18917">
    <property type="entry name" value="LiaI-LiaF-like_TM1"/>
    <property type="match status" value="1"/>
</dbReference>
<sequence length="57" mass="6469">MRSNSLTGAYVLIAVGTYFLLQKQGWLPNIRPLVSEWWPVLLIAIGVVMIVQRRSRG</sequence>
<keyword evidence="1" id="KW-1133">Transmembrane helix</keyword>
<evidence type="ECO:0000313" key="4">
    <source>
        <dbReference type="Proteomes" id="UP000593932"/>
    </source>
</evidence>
<evidence type="ECO:0000256" key="1">
    <source>
        <dbReference type="SAM" id="Phobius"/>
    </source>
</evidence>
<keyword evidence="4" id="KW-1185">Reference proteome</keyword>
<dbReference type="EMBL" id="CP063657">
    <property type="protein sequence ID" value="QOW21997.1"/>
    <property type="molecule type" value="Genomic_DNA"/>
</dbReference>
<organism evidence="3 4">
    <name type="scientific">Novilysobacter avium</name>
    <dbReference type="NCBI Taxonomy" id="2781023"/>
    <lineage>
        <taxon>Bacteria</taxon>
        <taxon>Pseudomonadati</taxon>
        <taxon>Pseudomonadota</taxon>
        <taxon>Gammaproteobacteria</taxon>
        <taxon>Lysobacterales</taxon>
        <taxon>Lysobacteraceae</taxon>
        <taxon>Novilysobacter</taxon>
    </lineage>
</organism>
<protein>
    <recommendedName>
        <fullName evidence="2">LiaI-LiaF-like transmembrane region domain-containing protein</fullName>
    </recommendedName>
</protein>
<accession>A0A7S6UKI9</accession>
<keyword evidence="1" id="KW-0472">Membrane</keyword>
<keyword evidence="1" id="KW-0812">Transmembrane</keyword>
<dbReference type="RefSeq" id="WP_194034548.1">
    <property type="nucleotide sequence ID" value="NZ_CP063657.1"/>
</dbReference>